<dbReference type="Gene3D" id="3.90.1200.10">
    <property type="match status" value="1"/>
</dbReference>
<keyword evidence="2" id="KW-0808">Transferase</keyword>
<sequence length="303" mass="33162">MHADELHLDDAVVARLVAEQFPQWREEPIRRIVTDGTVNAIYRIGSELTARFPLRQADPREVTADLSREAAAMQEFGACCPFPTPIRVAVGVPGHGYPLPWSVQTWLAGDAATPGGLADSSQFARDLAALVRALRGADTGGRTFPGTGRGGRLRDSDEWMEVCFRESEGLLPVARLRKLWAGFRSLPRAGDDVMSHRDLIPANLLVDGEQLVGVLDAGDFAPADPSLDLVAAWHLLDADARRVFRSDLGCGDLEWQRGAAWAFQQAMGLPWYYRDSNPGMASLGHSTLTRILAAPEITPERRT</sequence>
<organism evidence="2 3">
    <name type="scientific">Leifsonia tongyongensis</name>
    <dbReference type="NCBI Taxonomy" id="1268043"/>
    <lineage>
        <taxon>Bacteria</taxon>
        <taxon>Bacillati</taxon>
        <taxon>Actinomycetota</taxon>
        <taxon>Actinomycetes</taxon>
        <taxon>Micrococcales</taxon>
        <taxon>Microbacteriaceae</taxon>
        <taxon>Leifsonia</taxon>
    </lineage>
</organism>
<name>A0A6L9XX02_9MICO</name>
<dbReference type="PANTHER" id="PTHR21310:SF42">
    <property type="entry name" value="BIFUNCTIONAL AAC_APH"/>
    <property type="match status" value="1"/>
</dbReference>
<proteinExistence type="predicted"/>
<dbReference type="InterPro" id="IPR002575">
    <property type="entry name" value="Aminoglycoside_PTrfase"/>
</dbReference>
<evidence type="ECO:0000313" key="2">
    <source>
        <dbReference type="EMBL" id="NEN05558.1"/>
    </source>
</evidence>
<dbReference type="PANTHER" id="PTHR21310">
    <property type="entry name" value="AMINOGLYCOSIDE PHOSPHOTRANSFERASE-RELATED-RELATED"/>
    <property type="match status" value="1"/>
</dbReference>
<reference evidence="2 3" key="1">
    <citation type="journal article" date="2014" name="J. Microbiol.">
        <title>Diaminobutyricibacter tongyongensis gen. nov., sp. nov. and Homoserinibacter gongjuensis gen. nov., sp. nov. belong to the family Microbacteriaceae.</title>
        <authorList>
            <person name="Kim S.J."/>
            <person name="Ahn J.H."/>
            <person name="Weon H.Y."/>
            <person name="Hamada M."/>
            <person name="Suzuki K."/>
            <person name="Kwon S.W."/>
        </authorList>
    </citation>
    <scope>NUCLEOTIDE SEQUENCE [LARGE SCALE GENOMIC DNA]</scope>
    <source>
        <strain evidence="2 3">NBRC 108724</strain>
    </source>
</reference>
<evidence type="ECO:0000313" key="3">
    <source>
        <dbReference type="Proteomes" id="UP000474967"/>
    </source>
</evidence>
<dbReference type="Proteomes" id="UP000474967">
    <property type="component" value="Unassembled WGS sequence"/>
</dbReference>
<feature type="domain" description="Aminoglycoside phosphotransferase" evidence="1">
    <location>
        <begin position="33"/>
        <end position="260"/>
    </location>
</feature>
<comment type="caution">
    <text evidence="2">The sequence shown here is derived from an EMBL/GenBank/DDBJ whole genome shotgun (WGS) entry which is preliminary data.</text>
</comment>
<dbReference type="GO" id="GO:0016740">
    <property type="term" value="F:transferase activity"/>
    <property type="evidence" value="ECO:0007669"/>
    <property type="project" value="UniProtKB-KW"/>
</dbReference>
<dbReference type="InterPro" id="IPR051678">
    <property type="entry name" value="AGP_Transferase"/>
</dbReference>
<dbReference type="Pfam" id="PF01636">
    <property type="entry name" value="APH"/>
    <property type="match status" value="1"/>
</dbReference>
<dbReference type="SUPFAM" id="SSF56112">
    <property type="entry name" value="Protein kinase-like (PK-like)"/>
    <property type="match status" value="1"/>
</dbReference>
<dbReference type="AlphaFoldDB" id="A0A6L9XX02"/>
<dbReference type="InterPro" id="IPR011009">
    <property type="entry name" value="Kinase-like_dom_sf"/>
</dbReference>
<gene>
    <name evidence="2" type="ORF">G3T36_06700</name>
</gene>
<dbReference type="EMBL" id="JAAGWY010000001">
    <property type="protein sequence ID" value="NEN05558.1"/>
    <property type="molecule type" value="Genomic_DNA"/>
</dbReference>
<dbReference type="CDD" id="cd05155">
    <property type="entry name" value="APH_ChoK_like_1"/>
    <property type="match status" value="1"/>
</dbReference>
<keyword evidence="3" id="KW-1185">Reference proteome</keyword>
<evidence type="ECO:0000259" key="1">
    <source>
        <dbReference type="Pfam" id="PF01636"/>
    </source>
</evidence>
<dbReference type="Gene3D" id="3.30.200.20">
    <property type="entry name" value="Phosphorylase Kinase, domain 1"/>
    <property type="match status" value="1"/>
</dbReference>
<accession>A0A6L9XX02</accession>
<protein>
    <submittedName>
        <fullName evidence="2">Aminoglycoside phosphotransferase family protein</fullName>
    </submittedName>
</protein>